<name>A0A1Y3BMP7_EURMA</name>
<dbReference type="OrthoDB" id="7365796at2759"/>
<dbReference type="Pfam" id="PF00916">
    <property type="entry name" value="Sulfate_transp"/>
    <property type="match status" value="1"/>
</dbReference>
<dbReference type="GO" id="GO:0016020">
    <property type="term" value="C:membrane"/>
    <property type="evidence" value="ECO:0007669"/>
    <property type="project" value="UniProtKB-SubCell"/>
</dbReference>
<protein>
    <recommendedName>
        <fullName evidence="5">SLC26A/SulP transporter domain-containing protein</fullName>
    </recommendedName>
</protein>
<dbReference type="InterPro" id="IPR011547">
    <property type="entry name" value="SLC26A/SulP_dom"/>
</dbReference>
<evidence type="ECO:0000256" key="4">
    <source>
        <dbReference type="ARBA" id="ARBA00023136"/>
    </source>
</evidence>
<dbReference type="Proteomes" id="UP000194236">
    <property type="component" value="Unassembled WGS sequence"/>
</dbReference>
<keyword evidence="7" id="KW-1185">Reference proteome</keyword>
<dbReference type="GO" id="GO:0055085">
    <property type="term" value="P:transmembrane transport"/>
    <property type="evidence" value="ECO:0007669"/>
    <property type="project" value="InterPro"/>
</dbReference>
<keyword evidence="3" id="KW-1133">Transmembrane helix</keyword>
<evidence type="ECO:0000256" key="3">
    <source>
        <dbReference type="ARBA" id="ARBA00022989"/>
    </source>
</evidence>
<dbReference type="EMBL" id="MUJZ01015372">
    <property type="protein sequence ID" value="OTF81083.1"/>
    <property type="molecule type" value="Genomic_DNA"/>
</dbReference>
<keyword evidence="4" id="KW-0472">Membrane</keyword>
<comment type="caution">
    <text evidence="6">The sequence shown here is derived from an EMBL/GenBank/DDBJ whole genome shotgun (WGS) entry which is preliminary data.</text>
</comment>
<organism evidence="6 7">
    <name type="scientific">Euroglyphus maynei</name>
    <name type="common">Mayne's house dust mite</name>
    <dbReference type="NCBI Taxonomy" id="6958"/>
    <lineage>
        <taxon>Eukaryota</taxon>
        <taxon>Metazoa</taxon>
        <taxon>Ecdysozoa</taxon>
        <taxon>Arthropoda</taxon>
        <taxon>Chelicerata</taxon>
        <taxon>Arachnida</taxon>
        <taxon>Acari</taxon>
        <taxon>Acariformes</taxon>
        <taxon>Sarcoptiformes</taxon>
        <taxon>Astigmata</taxon>
        <taxon>Psoroptidia</taxon>
        <taxon>Analgoidea</taxon>
        <taxon>Pyroglyphidae</taxon>
        <taxon>Pyroglyphinae</taxon>
        <taxon>Euroglyphus</taxon>
    </lineage>
</organism>
<evidence type="ECO:0000259" key="5">
    <source>
        <dbReference type="Pfam" id="PF00916"/>
    </source>
</evidence>
<reference evidence="6 7" key="1">
    <citation type="submission" date="2017-03" db="EMBL/GenBank/DDBJ databases">
        <title>Genome Survey of Euroglyphus maynei.</title>
        <authorList>
            <person name="Arlian L.G."/>
            <person name="Morgan M.S."/>
            <person name="Rider S.D."/>
        </authorList>
    </citation>
    <scope>NUCLEOTIDE SEQUENCE [LARGE SCALE GENOMIC DNA]</scope>
    <source>
        <strain evidence="6">Arlian Lab</strain>
        <tissue evidence="6">Whole body</tissue>
    </source>
</reference>
<feature type="non-terminal residue" evidence="6">
    <location>
        <position position="87"/>
    </location>
</feature>
<sequence>MGDLWVTAILISFVSYISTYSLGKIFAKEHDYEVSANQELIALGTANLFSSFFLCYPCSGSLARSAVMNRVGTRTQLASIVSSILLV</sequence>
<keyword evidence="2" id="KW-0812">Transmembrane</keyword>
<proteinExistence type="predicted"/>
<dbReference type="AlphaFoldDB" id="A0A1Y3BMP7"/>
<feature type="domain" description="SLC26A/SulP transporter" evidence="5">
    <location>
        <begin position="3"/>
        <end position="86"/>
    </location>
</feature>
<evidence type="ECO:0000256" key="1">
    <source>
        <dbReference type="ARBA" id="ARBA00004141"/>
    </source>
</evidence>
<accession>A0A1Y3BMP7</accession>
<evidence type="ECO:0000256" key="2">
    <source>
        <dbReference type="ARBA" id="ARBA00022692"/>
    </source>
</evidence>
<comment type="subcellular location">
    <subcellularLocation>
        <location evidence="1">Membrane</location>
        <topology evidence="1">Multi-pass membrane protein</topology>
    </subcellularLocation>
</comment>
<dbReference type="PANTHER" id="PTHR11814">
    <property type="entry name" value="SULFATE TRANSPORTER"/>
    <property type="match status" value="1"/>
</dbReference>
<gene>
    <name evidence="6" type="ORF">BLA29_014630</name>
</gene>
<evidence type="ECO:0000313" key="6">
    <source>
        <dbReference type="EMBL" id="OTF81083.1"/>
    </source>
</evidence>
<dbReference type="InterPro" id="IPR001902">
    <property type="entry name" value="SLC26A/SulP_fam"/>
</dbReference>
<evidence type="ECO:0000313" key="7">
    <source>
        <dbReference type="Proteomes" id="UP000194236"/>
    </source>
</evidence>